<dbReference type="AlphaFoldDB" id="A0A182C7N0"/>
<reference evidence="1 2" key="1">
    <citation type="submission" date="2014-02" db="EMBL/GenBank/DDBJ databases">
        <title>Kosmotoga genome sequencing.</title>
        <authorList>
            <person name="Pollo S.M."/>
            <person name="Charchuk R."/>
            <person name="Nesbo C.L."/>
        </authorList>
    </citation>
    <scope>NUCLEOTIDE SEQUENCE [LARGE SCALE GENOMIC DNA]</scope>
    <source>
        <strain evidence="1 2">S304</strain>
    </source>
</reference>
<evidence type="ECO:0008006" key="3">
    <source>
        <dbReference type="Google" id="ProtNLM"/>
    </source>
</evidence>
<dbReference type="PATRIC" id="fig|1453497.3.peg.1237"/>
<dbReference type="EMBL" id="JFHK01000003">
    <property type="protein sequence ID" value="OAA31663.1"/>
    <property type="molecule type" value="Genomic_DNA"/>
</dbReference>
<dbReference type="RefSeq" id="WP_068346041.1">
    <property type="nucleotide sequence ID" value="NZ_JFHK01000003.1"/>
</dbReference>
<dbReference type="OrthoDB" id="49031at2"/>
<sequence length="158" mass="17255">MRSLISVGVILLFAIVALSISTYVSMGVELSGLERQFLGVGLQSGKGFFRSELNCYVPVIQISSLLELDPAVSLNFRLGNNFTLYTGLGFIILVDLHEVQAFIYSDNSFRVKAGIRLKLSELIHIFGEVMTIAGLVDSPYLIGWSGVLYVNAGIGLNY</sequence>
<gene>
    <name evidence="1" type="ORF">AT15_06200</name>
</gene>
<evidence type="ECO:0000313" key="2">
    <source>
        <dbReference type="Proteomes" id="UP000077339"/>
    </source>
</evidence>
<evidence type="ECO:0000313" key="1">
    <source>
        <dbReference type="EMBL" id="OAA31663.1"/>
    </source>
</evidence>
<name>A0A182C7N0_9BACT</name>
<dbReference type="Proteomes" id="UP000077339">
    <property type="component" value="Unassembled WGS sequence"/>
</dbReference>
<proteinExistence type="predicted"/>
<accession>A0A182C7N0</accession>
<comment type="caution">
    <text evidence="1">The sequence shown here is derived from an EMBL/GenBank/DDBJ whole genome shotgun (WGS) entry which is preliminary data.</text>
</comment>
<organism evidence="1 2">
    <name type="scientific">Kosmotoga arenicorallina S304</name>
    <dbReference type="NCBI Taxonomy" id="1453497"/>
    <lineage>
        <taxon>Bacteria</taxon>
        <taxon>Thermotogati</taxon>
        <taxon>Thermotogota</taxon>
        <taxon>Thermotogae</taxon>
        <taxon>Kosmotogales</taxon>
        <taxon>Kosmotogaceae</taxon>
        <taxon>Kosmotoga</taxon>
    </lineage>
</organism>
<keyword evidence="2" id="KW-1185">Reference proteome</keyword>
<protein>
    <recommendedName>
        <fullName evidence="3">Outer membrane protein beta-barrel domain-containing protein</fullName>
    </recommendedName>
</protein>